<evidence type="ECO:0000256" key="1">
    <source>
        <dbReference type="ARBA" id="ARBA00006820"/>
    </source>
</evidence>
<evidence type="ECO:0000256" key="5">
    <source>
        <dbReference type="ARBA" id="ARBA00030445"/>
    </source>
</evidence>
<evidence type="ECO:0000313" key="8">
    <source>
        <dbReference type="Proteomes" id="UP001165060"/>
    </source>
</evidence>
<evidence type="ECO:0000313" key="7">
    <source>
        <dbReference type="EMBL" id="GMI51213.1"/>
    </source>
</evidence>
<feature type="region of interest" description="Disordered" evidence="6">
    <location>
        <begin position="178"/>
        <end position="197"/>
    </location>
</feature>
<keyword evidence="2" id="KW-0436">Ligase</keyword>
<organism evidence="7 8">
    <name type="scientific">Tetraparma gracilis</name>
    <dbReference type="NCBI Taxonomy" id="2962635"/>
    <lineage>
        <taxon>Eukaryota</taxon>
        <taxon>Sar</taxon>
        <taxon>Stramenopiles</taxon>
        <taxon>Ochrophyta</taxon>
        <taxon>Bolidophyceae</taxon>
        <taxon>Parmales</taxon>
        <taxon>Triparmaceae</taxon>
        <taxon>Tetraparma</taxon>
    </lineage>
</organism>
<gene>
    <name evidence="7" type="ORF">TeGR_g3203</name>
</gene>
<keyword evidence="3" id="KW-0547">Nucleotide-binding</keyword>
<name>A0ABQ6N9T6_9STRA</name>
<accession>A0ABQ6N9T6</accession>
<dbReference type="Proteomes" id="UP001165060">
    <property type="component" value="Unassembled WGS sequence"/>
</dbReference>
<protein>
    <recommendedName>
        <fullName evidence="5">Tubulin--tyrosine ligase-like protein 9</fullName>
    </recommendedName>
</protein>
<evidence type="ECO:0000256" key="3">
    <source>
        <dbReference type="ARBA" id="ARBA00022741"/>
    </source>
</evidence>
<dbReference type="EMBL" id="BRYB01006175">
    <property type="protein sequence ID" value="GMI51213.1"/>
    <property type="molecule type" value="Genomic_DNA"/>
</dbReference>
<reference evidence="7 8" key="1">
    <citation type="journal article" date="2023" name="Commun. Biol.">
        <title>Genome analysis of Parmales, the sister group of diatoms, reveals the evolutionary specialization of diatoms from phago-mixotrophs to photoautotrophs.</title>
        <authorList>
            <person name="Ban H."/>
            <person name="Sato S."/>
            <person name="Yoshikawa S."/>
            <person name="Yamada K."/>
            <person name="Nakamura Y."/>
            <person name="Ichinomiya M."/>
            <person name="Sato N."/>
            <person name="Blanc-Mathieu R."/>
            <person name="Endo H."/>
            <person name="Kuwata A."/>
            <person name="Ogata H."/>
        </authorList>
    </citation>
    <scope>NUCLEOTIDE SEQUENCE [LARGE SCALE GENOMIC DNA]</scope>
</reference>
<dbReference type="Pfam" id="PF03133">
    <property type="entry name" value="TTL"/>
    <property type="match status" value="1"/>
</dbReference>
<feature type="region of interest" description="Disordered" evidence="6">
    <location>
        <begin position="138"/>
        <end position="171"/>
    </location>
</feature>
<dbReference type="PANTHER" id="PTHR12241">
    <property type="entry name" value="TUBULIN POLYGLUTAMYLASE"/>
    <property type="match status" value="1"/>
</dbReference>
<feature type="compositionally biased region" description="Basic and acidic residues" evidence="6">
    <location>
        <begin position="138"/>
        <end position="152"/>
    </location>
</feature>
<keyword evidence="8" id="KW-1185">Reference proteome</keyword>
<comment type="similarity">
    <text evidence="1">Belongs to the tubulin--tyrosine ligase family.</text>
</comment>
<sequence length="197" mass="21902">NPPPPPLPPQFGAETTDAVFWEMQMIVIRSLLSAQSVIINDKHCFELYGYDIMIDDTLKPWLIEVNASPSLSANTQDDYVMKCEMLNDVLGVVDVEGKLKGDEEHVGGFDLVYENGFVDMDAKHRGWSSYLGAGVERGKKGAKGRREGRSSEAEQVQPTGAMDKDKSEKERLKQLDTFSKHLQSASNKAKSSSRAMF</sequence>
<feature type="non-terminal residue" evidence="7">
    <location>
        <position position="1"/>
    </location>
</feature>
<evidence type="ECO:0000256" key="2">
    <source>
        <dbReference type="ARBA" id="ARBA00022598"/>
    </source>
</evidence>
<dbReference type="PROSITE" id="PS51221">
    <property type="entry name" value="TTL"/>
    <property type="match status" value="1"/>
</dbReference>
<feature type="compositionally biased region" description="Basic and acidic residues" evidence="6">
    <location>
        <begin position="162"/>
        <end position="171"/>
    </location>
</feature>
<evidence type="ECO:0000256" key="6">
    <source>
        <dbReference type="SAM" id="MobiDB-lite"/>
    </source>
</evidence>
<evidence type="ECO:0000256" key="4">
    <source>
        <dbReference type="ARBA" id="ARBA00022840"/>
    </source>
</evidence>
<dbReference type="Gene3D" id="3.30.470.20">
    <property type="entry name" value="ATP-grasp fold, B domain"/>
    <property type="match status" value="1"/>
</dbReference>
<comment type="caution">
    <text evidence="7">The sequence shown here is derived from an EMBL/GenBank/DDBJ whole genome shotgun (WGS) entry which is preliminary data.</text>
</comment>
<dbReference type="PANTHER" id="PTHR12241:SF39">
    <property type="entry name" value="TUBULIN POLYGLUTAMYLASE TTLL9-RELATED"/>
    <property type="match status" value="1"/>
</dbReference>
<proteinExistence type="inferred from homology"/>
<dbReference type="InterPro" id="IPR004344">
    <property type="entry name" value="TTL/TTLL_fam"/>
</dbReference>
<dbReference type="SUPFAM" id="SSF56059">
    <property type="entry name" value="Glutathione synthetase ATP-binding domain-like"/>
    <property type="match status" value="1"/>
</dbReference>
<feature type="compositionally biased region" description="Low complexity" evidence="6">
    <location>
        <begin position="184"/>
        <end position="197"/>
    </location>
</feature>
<keyword evidence="4" id="KW-0067">ATP-binding</keyword>